<keyword evidence="3" id="KW-1185">Reference proteome</keyword>
<gene>
    <name evidence="2" type="ORF">SO802_017709</name>
</gene>
<keyword evidence="1" id="KW-0812">Transmembrane</keyword>
<dbReference type="EMBL" id="JAZDWU010000006">
    <property type="protein sequence ID" value="KAK9998106.1"/>
    <property type="molecule type" value="Genomic_DNA"/>
</dbReference>
<comment type="caution">
    <text evidence="2">The sequence shown here is derived from an EMBL/GenBank/DDBJ whole genome shotgun (WGS) entry which is preliminary data.</text>
</comment>
<dbReference type="Proteomes" id="UP001459277">
    <property type="component" value="Unassembled WGS sequence"/>
</dbReference>
<dbReference type="AlphaFoldDB" id="A0AAW2CJ92"/>
<feature type="transmembrane region" description="Helical" evidence="1">
    <location>
        <begin position="38"/>
        <end position="58"/>
    </location>
</feature>
<accession>A0AAW2CJ92</accession>
<evidence type="ECO:0000256" key="1">
    <source>
        <dbReference type="SAM" id="Phobius"/>
    </source>
</evidence>
<proteinExistence type="predicted"/>
<evidence type="ECO:0000313" key="2">
    <source>
        <dbReference type="EMBL" id="KAK9998106.1"/>
    </source>
</evidence>
<keyword evidence="1" id="KW-1133">Transmembrane helix</keyword>
<organism evidence="2 3">
    <name type="scientific">Lithocarpus litseifolius</name>
    <dbReference type="NCBI Taxonomy" id="425828"/>
    <lineage>
        <taxon>Eukaryota</taxon>
        <taxon>Viridiplantae</taxon>
        <taxon>Streptophyta</taxon>
        <taxon>Embryophyta</taxon>
        <taxon>Tracheophyta</taxon>
        <taxon>Spermatophyta</taxon>
        <taxon>Magnoliopsida</taxon>
        <taxon>eudicotyledons</taxon>
        <taxon>Gunneridae</taxon>
        <taxon>Pentapetalae</taxon>
        <taxon>rosids</taxon>
        <taxon>fabids</taxon>
        <taxon>Fagales</taxon>
        <taxon>Fagaceae</taxon>
        <taxon>Lithocarpus</taxon>
    </lineage>
</organism>
<name>A0AAW2CJ92_9ROSI</name>
<sequence length="193" mass="22640">MLAPLSMTNAEYQLWRNGIPYAGRLVNDLDYDEFNYDAYIRLALAHVVLLILLIFHGWSKLMALMASLGSVLWDPTIKEHKELIWLARNLKLELTEYSCKSIVLEEFFDLAHQLLGIPLAMAQRWCMLNKLNIRMDLGQNPRDLVEKDRGYEHPFPLISSSNSRYKSWLATDIRSVHREEEVYQKSNKRKRTD</sequence>
<reference evidence="2 3" key="1">
    <citation type="submission" date="2024-01" db="EMBL/GenBank/DDBJ databases">
        <title>A telomere-to-telomere, gap-free genome of sweet tea (Lithocarpus litseifolius).</title>
        <authorList>
            <person name="Zhou J."/>
        </authorList>
    </citation>
    <scope>NUCLEOTIDE SEQUENCE [LARGE SCALE GENOMIC DNA]</scope>
    <source>
        <strain evidence="2">Zhou-2022a</strain>
        <tissue evidence="2">Leaf</tissue>
    </source>
</reference>
<keyword evidence="1" id="KW-0472">Membrane</keyword>
<protein>
    <submittedName>
        <fullName evidence="2">Uncharacterized protein</fullName>
    </submittedName>
</protein>
<evidence type="ECO:0000313" key="3">
    <source>
        <dbReference type="Proteomes" id="UP001459277"/>
    </source>
</evidence>